<dbReference type="SUPFAM" id="SSF56281">
    <property type="entry name" value="Metallo-hydrolase/oxidoreductase"/>
    <property type="match status" value="1"/>
</dbReference>
<feature type="compositionally biased region" description="Basic and acidic residues" evidence="1">
    <location>
        <begin position="928"/>
        <end position="973"/>
    </location>
</feature>
<feature type="compositionally biased region" description="Polar residues" evidence="1">
    <location>
        <begin position="2557"/>
        <end position="2568"/>
    </location>
</feature>
<comment type="caution">
    <text evidence="4">The sequence shown here is derived from an EMBL/GenBank/DDBJ whole genome shotgun (WGS) entry which is preliminary data.</text>
</comment>
<dbReference type="GO" id="GO:0003779">
    <property type="term" value="F:actin binding"/>
    <property type="evidence" value="ECO:0007669"/>
    <property type="project" value="TreeGrafter"/>
</dbReference>
<feature type="compositionally biased region" description="Polar residues" evidence="1">
    <location>
        <begin position="3431"/>
        <end position="3441"/>
    </location>
</feature>
<feature type="compositionally biased region" description="Basic and acidic residues" evidence="1">
    <location>
        <begin position="1736"/>
        <end position="1800"/>
    </location>
</feature>
<dbReference type="Pfam" id="PF25281">
    <property type="entry name" value="MBL_MAP1B"/>
    <property type="match status" value="1"/>
</dbReference>
<dbReference type="GO" id="GO:0043025">
    <property type="term" value="C:neuronal cell body"/>
    <property type="evidence" value="ECO:0007669"/>
    <property type="project" value="TreeGrafter"/>
</dbReference>
<feature type="compositionally biased region" description="Basic and acidic residues" evidence="1">
    <location>
        <begin position="2529"/>
        <end position="2545"/>
    </location>
</feature>
<feature type="region of interest" description="Disordered" evidence="1">
    <location>
        <begin position="2466"/>
        <end position="2788"/>
    </location>
</feature>
<dbReference type="GO" id="GO:0005829">
    <property type="term" value="C:cytosol"/>
    <property type="evidence" value="ECO:0007669"/>
    <property type="project" value="TreeGrafter"/>
</dbReference>
<feature type="compositionally biased region" description="Basic and acidic residues" evidence="1">
    <location>
        <begin position="1567"/>
        <end position="1632"/>
    </location>
</feature>
<dbReference type="EMBL" id="RHFK02000005">
    <property type="protein sequence ID" value="TWW75420.1"/>
    <property type="molecule type" value="Genomic_DNA"/>
</dbReference>
<protein>
    <submittedName>
        <fullName evidence="4">Microtubule-associated protein 1A</fullName>
    </submittedName>
</protein>
<feature type="compositionally biased region" description="Basic and acidic residues" evidence="1">
    <location>
        <begin position="2486"/>
        <end position="2504"/>
    </location>
</feature>
<feature type="compositionally biased region" description="Polar residues" evidence="1">
    <location>
        <begin position="3267"/>
        <end position="3287"/>
    </location>
</feature>
<keyword evidence="5" id="KW-1185">Reference proteome</keyword>
<feature type="compositionally biased region" description="Pro residues" evidence="1">
    <location>
        <begin position="3445"/>
        <end position="3459"/>
    </location>
</feature>
<feature type="compositionally biased region" description="Basic and acidic residues" evidence="1">
    <location>
        <begin position="3164"/>
        <end position="3204"/>
    </location>
</feature>
<dbReference type="GO" id="GO:0045202">
    <property type="term" value="C:synapse"/>
    <property type="evidence" value="ECO:0007669"/>
    <property type="project" value="TreeGrafter"/>
</dbReference>
<dbReference type="GO" id="GO:0016358">
    <property type="term" value="P:dendrite development"/>
    <property type="evidence" value="ECO:0007669"/>
    <property type="project" value="TreeGrafter"/>
</dbReference>
<feature type="compositionally biased region" description="Basic and acidic residues" evidence="1">
    <location>
        <begin position="2327"/>
        <end position="2341"/>
    </location>
</feature>
<dbReference type="InterPro" id="IPR026074">
    <property type="entry name" value="MAP1"/>
</dbReference>
<feature type="region of interest" description="Disordered" evidence="1">
    <location>
        <begin position="1955"/>
        <end position="1984"/>
    </location>
</feature>
<feature type="compositionally biased region" description="Basic and acidic residues" evidence="1">
    <location>
        <begin position="1432"/>
        <end position="1451"/>
    </location>
</feature>
<feature type="compositionally biased region" description="Basic and acidic residues" evidence="1">
    <location>
        <begin position="2224"/>
        <end position="2245"/>
    </location>
</feature>
<feature type="compositionally biased region" description="Basic and acidic residues" evidence="1">
    <location>
        <begin position="2603"/>
        <end position="2626"/>
    </location>
</feature>
<feature type="domain" description="Microtubule-associated protein 1B/S N-terminal" evidence="2">
    <location>
        <begin position="48"/>
        <end position="104"/>
    </location>
</feature>
<evidence type="ECO:0000313" key="5">
    <source>
        <dbReference type="Proteomes" id="UP000324091"/>
    </source>
</evidence>
<feature type="compositionally biased region" description="Basic residues" evidence="1">
    <location>
        <begin position="3337"/>
        <end position="3350"/>
    </location>
</feature>
<dbReference type="GO" id="GO:0000226">
    <property type="term" value="P:microtubule cytoskeleton organization"/>
    <property type="evidence" value="ECO:0007669"/>
    <property type="project" value="InterPro"/>
</dbReference>
<feature type="region of interest" description="Disordered" evidence="1">
    <location>
        <begin position="1423"/>
        <end position="1451"/>
    </location>
</feature>
<feature type="compositionally biased region" description="Polar residues" evidence="1">
    <location>
        <begin position="2731"/>
        <end position="2750"/>
    </location>
</feature>
<evidence type="ECO:0000256" key="1">
    <source>
        <dbReference type="SAM" id="MobiDB-lite"/>
    </source>
</evidence>
<feature type="compositionally biased region" description="Polar residues" evidence="1">
    <location>
        <begin position="2258"/>
        <end position="2274"/>
    </location>
</feature>
<feature type="region of interest" description="Disordered" evidence="1">
    <location>
        <begin position="1173"/>
        <end position="1360"/>
    </location>
</feature>
<feature type="region of interest" description="Disordered" evidence="1">
    <location>
        <begin position="1497"/>
        <end position="1807"/>
    </location>
</feature>
<feature type="compositionally biased region" description="Low complexity" evidence="1">
    <location>
        <begin position="3244"/>
        <end position="3258"/>
    </location>
</feature>
<dbReference type="InterPro" id="IPR057480">
    <property type="entry name" value="MAP1A/B/S-like_MBL"/>
</dbReference>
<feature type="compositionally biased region" description="Polar residues" evidence="1">
    <location>
        <begin position="2194"/>
        <end position="2206"/>
    </location>
</feature>
<dbReference type="Proteomes" id="UP000324091">
    <property type="component" value="Chromosome 13"/>
</dbReference>
<dbReference type="InterPro" id="IPR056617">
    <property type="entry name" value="MAP1B/S_N"/>
</dbReference>
<feature type="compositionally biased region" description="Acidic residues" evidence="1">
    <location>
        <begin position="2592"/>
        <end position="2602"/>
    </location>
</feature>
<feature type="compositionally biased region" description="Acidic residues" evidence="1">
    <location>
        <begin position="2166"/>
        <end position="2176"/>
    </location>
</feature>
<feature type="compositionally biased region" description="Basic and acidic residues" evidence="1">
    <location>
        <begin position="722"/>
        <end position="779"/>
    </location>
</feature>
<feature type="region of interest" description="Disordered" evidence="1">
    <location>
        <begin position="2969"/>
        <end position="2988"/>
    </location>
</feature>
<feature type="compositionally biased region" description="Polar residues" evidence="1">
    <location>
        <begin position="2314"/>
        <end position="2326"/>
    </location>
</feature>
<feature type="compositionally biased region" description="Basic and acidic residues" evidence="1">
    <location>
        <begin position="2355"/>
        <end position="2394"/>
    </location>
</feature>
<feature type="compositionally biased region" description="Basic and acidic residues" evidence="1">
    <location>
        <begin position="1662"/>
        <end position="1699"/>
    </location>
</feature>
<feature type="compositionally biased region" description="Basic and acidic residues" evidence="1">
    <location>
        <begin position="1007"/>
        <end position="1019"/>
    </location>
</feature>
<feature type="compositionally biased region" description="Polar residues" evidence="1">
    <location>
        <begin position="3299"/>
        <end position="3308"/>
    </location>
</feature>
<dbReference type="Pfam" id="PF23415">
    <property type="entry name" value="MAPB1_N"/>
    <property type="match status" value="2"/>
</dbReference>
<feature type="region of interest" description="Disordered" evidence="1">
    <location>
        <begin position="3160"/>
        <end position="3543"/>
    </location>
</feature>
<feature type="region of interest" description="Disordered" evidence="1">
    <location>
        <begin position="627"/>
        <end position="1050"/>
    </location>
</feature>
<dbReference type="GO" id="GO:0031114">
    <property type="term" value="P:regulation of microtubule depolymerization"/>
    <property type="evidence" value="ECO:0007669"/>
    <property type="project" value="TreeGrafter"/>
</dbReference>
<reference evidence="4 5" key="1">
    <citation type="submission" date="2019-04" db="EMBL/GenBank/DDBJ databases">
        <title>Chromosome genome assembly for Takifugu flavidus.</title>
        <authorList>
            <person name="Xiao S."/>
        </authorList>
    </citation>
    <scope>NUCLEOTIDE SEQUENCE [LARGE SCALE GENOMIC DNA]</scope>
    <source>
        <strain evidence="4">HTHZ2018</strain>
        <tissue evidence="4">Muscle</tissue>
    </source>
</reference>
<proteinExistence type="predicted"/>
<dbReference type="GO" id="GO:0005874">
    <property type="term" value="C:microtubule"/>
    <property type="evidence" value="ECO:0007669"/>
    <property type="project" value="InterPro"/>
</dbReference>
<dbReference type="PANTHER" id="PTHR13843">
    <property type="entry name" value="MICROTUBULE-ASSOCIATED PROTEIN"/>
    <property type="match status" value="1"/>
</dbReference>
<feature type="region of interest" description="Disordered" evidence="1">
    <location>
        <begin position="3003"/>
        <end position="3048"/>
    </location>
</feature>
<organism evidence="4 5">
    <name type="scientific">Takifugu flavidus</name>
    <name type="common">sansaifugu</name>
    <dbReference type="NCBI Taxonomy" id="433684"/>
    <lineage>
        <taxon>Eukaryota</taxon>
        <taxon>Metazoa</taxon>
        <taxon>Chordata</taxon>
        <taxon>Craniata</taxon>
        <taxon>Vertebrata</taxon>
        <taxon>Euteleostomi</taxon>
        <taxon>Actinopterygii</taxon>
        <taxon>Neopterygii</taxon>
        <taxon>Teleostei</taxon>
        <taxon>Neoteleostei</taxon>
        <taxon>Acanthomorphata</taxon>
        <taxon>Eupercaria</taxon>
        <taxon>Tetraodontiformes</taxon>
        <taxon>Tetradontoidea</taxon>
        <taxon>Tetraodontidae</taxon>
        <taxon>Takifugu</taxon>
    </lineage>
</organism>
<feature type="compositionally biased region" description="Basic and acidic residues" evidence="1">
    <location>
        <begin position="1378"/>
        <end position="1402"/>
    </location>
</feature>
<accession>A0A5C6PAW6</accession>
<evidence type="ECO:0000259" key="2">
    <source>
        <dbReference type="Pfam" id="PF23415"/>
    </source>
</evidence>
<feature type="compositionally biased region" description="Basic and acidic residues" evidence="1">
    <location>
        <begin position="3517"/>
        <end position="3533"/>
    </location>
</feature>
<evidence type="ECO:0000259" key="3">
    <source>
        <dbReference type="Pfam" id="PF25281"/>
    </source>
</evidence>
<feature type="compositionally biased region" description="Basic and acidic residues" evidence="1">
    <location>
        <begin position="2401"/>
        <end position="2415"/>
    </location>
</feature>
<dbReference type="PANTHER" id="PTHR13843:SF6">
    <property type="entry name" value="MICROTUBULE-ASSOCIATED PROTEIN 1A"/>
    <property type="match status" value="1"/>
</dbReference>
<feature type="compositionally biased region" description="Polar residues" evidence="1">
    <location>
        <begin position="3086"/>
        <end position="3096"/>
    </location>
</feature>
<feature type="compositionally biased region" description="Polar residues" evidence="1">
    <location>
        <begin position="2286"/>
        <end position="2299"/>
    </location>
</feature>
<feature type="compositionally biased region" description="Basic and acidic residues" evidence="1">
    <location>
        <begin position="2571"/>
        <end position="2587"/>
    </location>
</feature>
<dbReference type="GO" id="GO:0030425">
    <property type="term" value="C:dendrite"/>
    <property type="evidence" value="ECO:0007669"/>
    <property type="project" value="TreeGrafter"/>
</dbReference>
<dbReference type="GO" id="GO:0007409">
    <property type="term" value="P:axonogenesis"/>
    <property type="evidence" value="ECO:0007669"/>
    <property type="project" value="TreeGrafter"/>
</dbReference>
<feature type="compositionally biased region" description="Basic and acidic residues" evidence="1">
    <location>
        <begin position="899"/>
        <end position="913"/>
    </location>
</feature>
<feature type="compositionally biased region" description="Basic and acidic residues" evidence="1">
    <location>
        <begin position="678"/>
        <end position="715"/>
    </location>
</feature>
<feature type="region of interest" description="Disordered" evidence="1">
    <location>
        <begin position="3069"/>
        <end position="3100"/>
    </location>
</feature>
<feature type="region of interest" description="Disordered" evidence="1">
    <location>
        <begin position="2069"/>
        <end position="2141"/>
    </location>
</feature>
<sequence>MTMESFPASVLGTVAMEMLPVLEEDEGSPDSEDRLWPPGEFSQRRFYLLVVIGEIGSELQLDAARAHIERGIRSWNVDLGRCDLDTQLQLFITRHSAHFSSEAAIRMCQINSSSSRTRAHTSPTLLPVCRRALSGGSVTPGAVLSGWFWFYCVILCQHAGTCLSGVVRHEASGDDLKDQRRQHLILLIHLNSSDVFRPHPPDKGQRTLRHRSDILETVVLVNPCEDAVVSEIQTLVTDSAGHKLLVLSGQSSDQGGLLLQSGVFTCQTFSCVFADPQIRDFFASSGANQPATLTVSCRGEVGWSSVEELQSLQKFLEYKLNPEPILPKMEGISEFTEYISETVDVPSPFDLLEPPTSGGFLKLSKPCCYIFPGGRGDSALFAVNGFNILVDGGSERKSCFWKLVRHLDRIDSILITHIGADNLPGINGLLQRKIAEQEEEQSQGSTNYSDWMKNLISPELGVVFFNVPEKLRMPESNLKVKRSIEEASLTLQYLNRLGIKPESLSRVVSNTIEPITLFHKMGVGRLDMYILNPVKDSKEMQFLMQKWAGNSKAKTGIVLPSGKEGEISVPYLTSVTALVVWLPANPAEKIIRVLFPGNAPQNKILEGLDRLKHLDFLRYPVATPRDIASGAPPSIMKQTRLKQKTDSKESLKSSPKISAKPSKKESEGPDDASITTEAKSDSAKENMVEKKGEKKVNKPAKTKSDVPERKKLKEKSIKKHPKEILSKMDEKKDKEKRELKKIKKEDSAKKDEKKESKSREDKKKDTFRPELRKITKPDLKPLTPEVRKTLNRAKVSGKTKSGKVKLAKVEPAGPKKEETKSGTIQAEPEPTEKGTVQGLAAPSTPEDLTKDFEELKKAEPVESTDSKKESKPEGLTHEEETSPATKSEEEIAVPEESDKDSIQEKDMEEEGGRGKGAAPEGAEEEVAAEQKPKEEDKKEDAGAREEESKSKQAENRDLDKKYEPEEIKKKLVPEEQQSLQMEEGEEGEVMEKAELEEVEDLDVIADEEIKPEDSAESKPTEILAAVKDQEEEKGYPYSFPVSSRTPGGAAAEPVCFTQEEAAPGYSETEQTISDEEIHEEAEERIPQLLYDVRSYDVSVPDQTQSFSNIHGMKEIEAAALAEKTLVPRLQEQVSVFTNIISAPLAEEEHVSSATSITEYDKISSFPPSIAEDQSLASVASHQTEEPTKTILTSSTAPDTGEGKDHSLSADTISPISLEEESKSPSTDLQLSVLEIKMVTNPPDEKAKEEEEEEDDQTPNVDISLEKLQEGYGSFLFQDKQKDTEKPSHSPSTREPVELPGDEEAKDVSSVVRPAGSEVVMSESEERCFSPDDITVKMASPPQSGPPSVAHSPLHRSPTEDNMKVFHSLDMLEQEEQLDGVKTKTSGELDIKEREEKQDVDHQEASALLETSFQQKEPVKYLSRAVSTGGGAQDDKSTFKSTRAEEAKHDAPLDTEIIAEQKSVRQEYNTASTMDKDAEKESLKVDIKATTEVIKVTEEDHGPVVQTSQDTETSQLKLMKDEQKESKVQIKMEGLEESKKEYKKEHVDVRSLKMEGEETEGGCAADIKPVKEEMETGAKKVDVHNEKEKTESTEEERKKEGKKTQKKDTSVIKASPDEQRDDVTVEIPAKEDTMATGDTSVSIKEDRGQEVGKDVSTSSLVPMERKDKPNKEDKKASEDDSDRRISQQEKDAILGNDGRHMFTSALEEDKKKESKTAAPKPTEEDAALATVGGQQQSKEELLTIRLVQLEEDRDLSPKHDEFSSTSLKEKPETEKSKETEKVQDIPSAVKHDAATYKDHPPVDTSEGQTGWINVTMAEVDTVQHMIEKEKEDMNYVLTPQSLGEGGQDLSVFIQTTNEEQTGTAECRDLAVVDHTKDLVSLAKLSSQEAKEISEVKVLQDTEFKEKETSEFHILSIKEEDKTCERSVIAEHQELTVVKDEKSQVFILDKSVETDREEKIKQEQKKGEQIKEEQRKSEGLVDVHSRSVSIQGEMEMYVRRVSITDDYHDETEALKDDKDIDVQTSLTLPEQKPEKVENLCDEDRKPVICGSMQEKTSGERVKDIICYEEKEKDDSHVAELSKEQKMEKEQEKEYSYDSTEERMTKAADKAEKITEKHQRDSSDHSKEEKWEREELLEKHLDTSMKHPTVALQEEAAGKPAFVLHSSNEDQEDEEEEEICMGGAGSRPLSVIFSAGRPSSKTPPLTSEHITGIIPTLTMQEPSIDDDVPHSSKQESKSSPKVDEDVKTESVPCVHVVLSEEMNSALKQQTPSDTPTSRAEPPEMEQRTDNQPSISMTFSQKSESSEAGLHQPEKQAPSWTSSKDASTEQPGKEAEREMEGEREVASPGLSHPSPYFMLDKDSEDISHAEPLKLDTRKMDSTEDSEKVVVSSGDEKHTSGASKYEPYEKPVPEDHDLESMKVSSGVDPHCVLSVDDNKRTSQTEAEGAMFLLDDQGKEEPLSFSRVDYTSASITVSERSVHRSRSVSPQDEGREKGQEEEREREECQDTQKSFSSIEMHDNKLSQAAEMDTFVPKEDKPEKSEKEKEDVTEGEEIDANVLASDNIQKGSSASHPIMKDSPERKEGPSDKRLLVQGEDFDEEEDEEKLSDKDLEKGAREESEKETCMHGSDDSTTSAEAEDSNKKSQITEPSFLTGEPCRPPHEDISVPSITGREGVGGVWPLDTKPEEEHDGAGETKNQDKTSSDAHDDRKDEHTFKPDVTKPTGEDRVDWVLSSEPSCKSSAEFTYSEVLNSQEENRDEDSQTFLSLETSKPTSTSCFEAKPTSNDPLSLGSSYADIGLSKSGYSEYFYSGEDQVRVKEDKTEALQLSEPSQISTHGDIKCYSTGEVHEDKHIPEITTKPGEPHSSANTCSTTSSSSTHYSTSYSCSSSDPTSASLIGHNGDKVQTFTALLGSEVTLLSAESTSTSESISSHFRGYMEVMTTPAYLKPSSHQLVSESEPSSLNLSTTVKQIEAQSSSTKPEIETKSIADSSYKQETTMSICSLATSVSTEQAKVPEDPSPSETRISVSPLKRASSPNKLSRPSSEDEETDTLEMEENILPYHFECQQIKAVEQSQSSSITESPESVGSLHSTSIPSGVSGTDVEPKHLRVSVTHKSDSQEAKSTCATTNVPKTKELKEIQEKTTENRYQEWSLTEEVRVETASICKDSQKDVEVDPTRVKDEDGKRRQEEERFEEKTLLEEHSERLGVRRKSSISDWELLQRPDDCPSVPPHYGDNEEGGVMEWMKSVQGSSMSNQSSHSQASKREDTTISHPSDLTTGAVLSQQSSSSCECKYNKGELSPSFINPSPHQASSEDSEEEEEGDGNHTQEGDEEFQDQQSVRKRSHKQKRHHTSSYHSKYLPSATSSGVATMLAGEETPPTSVSESLPSHSDSDVPPETEECPSITPEGNLDSDEDAEHLPVDKLSATGAGVSLRPSSPRSSQKTYDPLPTPIKDPHPYPPHPDVCMVDPEVVFNDQSSTEKLLKREHKTSKGLRKSKSKSGSPAGKGEVRKRSSTPVKHISKESAPHRKKDTDRSSRLIKMSENQTPHGVKSLINSMKNTSGNSAQKVNMATPPGSPVYVDLAYVPNHCSAKNVDQEFFKRVRAAYYVVSGNDPSSGEPSRGVLDALLDGKAQWGSNLQVTLIPTHDTEVTREWYQQTHEMQQDLNIMVLASSSTVVMQDESFPACKIEF</sequence>
<feature type="region of interest" description="Disordered" evidence="1">
    <location>
        <begin position="2846"/>
        <end position="2871"/>
    </location>
</feature>
<feature type="domain" description="Microtubule-associated protein 1B/S N-terminal" evidence="2">
    <location>
        <begin position="202"/>
        <end position="341"/>
    </location>
</feature>
<feature type="region of interest" description="Disordered" evidence="1">
    <location>
        <begin position="2164"/>
        <end position="2436"/>
    </location>
</feature>
<gene>
    <name evidence="4" type="ORF">D4764_13G0000820</name>
</gene>
<dbReference type="GO" id="GO:0008017">
    <property type="term" value="F:microtubule binding"/>
    <property type="evidence" value="ECO:0007669"/>
    <property type="project" value="InterPro"/>
</dbReference>
<feature type="compositionally biased region" description="Polar residues" evidence="1">
    <location>
        <begin position="3375"/>
        <end position="3386"/>
    </location>
</feature>
<feature type="compositionally biased region" description="Basic and acidic residues" evidence="1">
    <location>
        <begin position="1517"/>
        <end position="1555"/>
    </location>
</feature>
<evidence type="ECO:0000313" key="4">
    <source>
        <dbReference type="EMBL" id="TWW75420.1"/>
    </source>
</evidence>
<feature type="compositionally biased region" description="Basic and acidic residues" evidence="1">
    <location>
        <begin position="847"/>
        <end position="880"/>
    </location>
</feature>
<feature type="domain" description="Microtubule-associated protein 1A/B/S-like MBL-like" evidence="3">
    <location>
        <begin position="346"/>
        <end position="628"/>
    </location>
</feature>
<dbReference type="InterPro" id="IPR036866">
    <property type="entry name" value="RibonucZ/Hydroxyglut_hydro"/>
</dbReference>
<name>A0A5C6PAW6_9TELE</name>
<feature type="compositionally biased region" description="Basic and acidic residues" evidence="1">
    <location>
        <begin position="1278"/>
        <end position="1287"/>
    </location>
</feature>
<feature type="compositionally biased region" description="Low complexity" evidence="1">
    <location>
        <begin position="3069"/>
        <end position="3085"/>
    </location>
</feature>
<dbReference type="GO" id="GO:0005875">
    <property type="term" value="C:microtubule associated complex"/>
    <property type="evidence" value="ECO:0007669"/>
    <property type="project" value="TreeGrafter"/>
</dbReference>
<feature type="compositionally biased region" description="Polar residues" evidence="1">
    <location>
        <begin position="2759"/>
        <end position="2788"/>
    </location>
</feature>
<feature type="compositionally biased region" description="Polar residues" evidence="1">
    <location>
        <begin position="1504"/>
        <end position="1515"/>
    </location>
</feature>
<feature type="compositionally biased region" description="Basic residues" evidence="1">
    <location>
        <begin position="3481"/>
        <end position="3495"/>
    </location>
</feature>
<feature type="region of interest" description="Disordered" evidence="1">
    <location>
        <begin position="1377"/>
        <end position="1402"/>
    </location>
</feature>
<feature type="compositionally biased region" description="Basic and acidic residues" evidence="1">
    <location>
        <begin position="1642"/>
        <end position="1652"/>
    </location>
</feature>
<feature type="compositionally biased region" description="Acidic residues" evidence="1">
    <location>
        <begin position="996"/>
        <end position="1006"/>
    </location>
</feature>
<feature type="compositionally biased region" description="Basic and acidic residues" evidence="1">
    <location>
        <begin position="1955"/>
        <end position="1983"/>
    </location>
</feature>
<feature type="compositionally biased region" description="Basic residues" evidence="1">
    <location>
        <begin position="789"/>
        <end position="806"/>
    </location>
</feature>
<feature type="compositionally biased region" description="Basic and acidic residues" evidence="1">
    <location>
        <begin position="2680"/>
        <end position="2726"/>
    </location>
</feature>
<feature type="compositionally biased region" description="Low complexity" evidence="1">
    <location>
        <begin position="2861"/>
        <end position="2871"/>
    </location>
</feature>